<dbReference type="InterPro" id="IPR009660">
    <property type="entry name" value="Phage_A500_Gp15"/>
</dbReference>
<sequence length="184" mass="21564">MIDLSIKGLPNSIEVAGKSFLINTDFREWLKVDKILKKKDYNLMDIVFVVQNITALDLIKNSQEFITKIVEFYVNPNSTPNVSDSSGDIVVDYEEDGEYIYASFLQAYGIDLTECDLHWHKFLALFRSLPEDTMIVKIMGYRGYKKENKKNPYEEYKRIWMLNSQKQVDENTQKELEELFYGSI</sequence>
<proteinExistence type="predicted"/>
<evidence type="ECO:0008006" key="2">
    <source>
        <dbReference type="Google" id="ProtNLM"/>
    </source>
</evidence>
<organism evidence="1">
    <name type="scientific">Siphoviridae sp. ct6GI21</name>
    <dbReference type="NCBI Taxonomy" id="2825340"/>
    <lineage>
        <taxon>Viruses</taxon>
        <taxon>Duplodnaviria</taxon>
        <taxon>Heunggongvirae</taxon>
        <taxon>Uroviricota</taxon>
        <taxon>Caudoviricetes</taxon>
    </lineage>
</organism>
<dbReference type="EMBL" id="BK016005">
    <property type="protein sequence ID" value="DAF89219.1"/>
    <property type="molecule type" value="Genomic_DNA"/>
</dbReference>
<dbReference type="Pfam" id="PF06854">
    <property type="entry name" value="Phage_Gp15"/>
    <property type="match status" value="1"/>
</dbReference>
<reference evidence="1" key="1">
    <citation type="journal article" date="2021" name="Proc. Natl. Acad. Sci. U.S.A.">
        <title>A Catalog of Tens of Thousands of Viruses from Human Metagenomes Reveals Hidden Associations with Chronic Diseases.</title>
        <authorList>
            <person name="Tisza M.J."/>
            <person name="Buck C.B."/>
        </authorList>
    </citation>
    <scope>NUCLEOTIDE SEQUENCE</scope>
    <source>
        <strain evidence="1">Ct6GI21</strain>
    </source>
</reference>
<evidence type="ECO:0000313" key="1">
    <source>
        <dbReference type="EMBL" id="DAF89219.1"/>
    </source>
</evidence>
<protein>
    <recommendedName>
        <fullName evidence="2">Bacteriophage Gp15 protein</fullName>
    </recommendedName>
</protein>
<name>A0A8S5U440_9CAUD</name>
<accession>A0A8S5U440</accession>